<proteinExistence type="predicted"/>
<dbReference type="AlphaFoldDB" id="A0A9X2AQ61"/>
<reference evidence="1" key="1">
    <citation type="submission" date="2022-03" db="EMBL/GenBank/DDBJ databases">
        <authorList>
            <person name="Woo C.Y."/>
        </authorList>
    </citation>
    <scope>NUCLEOTIDE SEQUENCE</scope>
    <source>
        <strain evidence="1">CYS-02</strain>
    </source>
</reference>
<gene>
    <name evidence="1" type="ORF">MMF98_13435</name>
</gene>
<sequence length="184" mass="20724">MALIDSYLPHYQFAERHAIEVPVPPAQVLDAIAPALLASDPLARFFIALRELPARLLARLGGRSRLPKRAFSPADLVALGRDGDREIAFGLAGCFWQADYGLVHLPDAQAFRDRNDQPRLVMNFTASPRGAGCWLETQTRVHCPDAAMLRRFTPYWYLIRPVSGLIRLRLLRRIRQTALARAAR</sequence>
<accession>A0A9X2AQ61</accession>
<dbReference type="RefSeq" id="WP_243306788.1">
    <property type="nucleotide sequence ID" value="NZ_JALGBI010000001.1"/>
</dbReference>
<dbReference type="EMBL" id="JALGBI010000001">
    <property type="protein sequence ID" value="MCJ0764212.1"/>
    <property type="molecule type" value="Genomic_DNA"/>
</dbReference>
<keyword evidence="2" id="KW-1185">Reference proteome</keyword>
<evidence type="ECO:0000313" key="1">
    <source>
        <dbReference type="EMBL" id="MCJ0764212.1"/>
    </source>
</evidence>
<evidence type="ECO:0008006" key="3">
    <source>
        <dbReference type="Google" id="ProtNLM"/>
    </source>
</evidence>
<protein>
    <recommendedName>
        <fullName evidence="3">DUF2867 domain-containing protein</fullName>
    </recommendedName>
</protein>
<evidence type="ECO:0000313" key="2">
    <source>
        <dbReference type="Proteomes" id="UP001139447"/>
    </source>
</evidence>
<name>A0A9X2AQ61_9BURK</name>
<comment type="caution">
    <text evidence="1">The sequence shown here is derived from an EMBL/GenBank/DDBJ whole genome shotgun (WGS) entry which is preliminary data.</text>
</comment>
<organism evidence="1 2">
    <name type="scientific">Variovorax terrae</name>
    <dbReference type="NCBI Taxonomy" id="2923278"/>
    <lineage>
        <taxon>Bacteria</taxon>
        <taxon>Pseudomonadati</taxon>
        <taxon>Pseudomonadota</taxon>
        <taxon>Betaproteobacteria</taxon>
        <taxon>Burkholderiales</taxon>
        <taxon>Comamonadaceae</taxon>
        <taxon>Variovorax</taxon>
    </lineage>
</organism>
<dbReference type="Proteomes" id="UP001139447">
    <property type="component" value="Unassembled WGS sequence"/>
</dbReference>